<accession>A0A085N2K2</accession>
<sequence>MQRLLLLTLFCGILFGANYAQLISHLLMPLRDFIGDKLFNPSKGNATVATPEIITTLKPTKVAGKKPSIPSKHKAVTNYIPGFVTAKPVTFTVKMKNYRSYLYNVPRISFAEMEKRRLANH</sequence>
<feature type="chain" id="PRO_5007379420" evidence="1">
    <location>
        <begin position="21"/>
        <end position="121"/>
    </location>
</feature>
<evidence type="ECO:0000256" key="1">
    <source>
        <dbReference type="SAM" id="SignalP"/>
    </source>
</evidence>
<protein>
    <submittedName>
        <fullName evidence="3">Uncharacterized protein</fullName>
    </submittedName>
</protein>
<reference evidence="3 4" key="1">
    <citation type="journal article" date="2014" name="Nat. Genet.">
        <title>Genome and transcriptome of the porcine whipworm Trichuris suis.</title>
        <authorList>
            <person name="Jex A.R."/>
            <person name="Nejsum P."/>
            <person name="Schwarz E.M."/>
            <person name="Hu L."/>
            <person name="Young N.D."/>
            <person name="Hall R.S."/>
            <person name="Korhonen P.K."/>
            <person name="Liao S."/>
            <person name="Thamsborg S."/>
            <person name="Xia J."/>
            <person name="Xu P."/>
            <person name="Wang S."/>
            <person name="Scheerlinck J.P."/>
            <person name="Hofmann A."/>
            <person name="Sternberg P.W."/>
            <person name="Wang J."/>
            <person name="Gasser R.B."/>
        </authorList>
    </citation>
    <scope>NUCLEOTIDE SEQUENCE [LARGE SCALE GENOMIC DNA]</scope>
    <source>
        <strain evidence="3">DCEP-RM93F</strain>
        <strain evidence="2">DCEP-RM93M</strain>
    </source>
</reference>
<dbReference type="EMBL" id="KL363226">
    <property type="protein sequence ID" value="KFD52554.1"/>
    <property type="molecule type" value="Genomic_DNA"/>
</dbReference>
<evidence type="ECO:0000313" key="4">
    <source>
        <dbReference type="Proteomes" id="UP000030764"/>
    </source>
</evidence>
<evidence type="ECO:0000313" key="2">
    <source>
        <dbReference type="EMBL" id="KFD52554.1"/>
    </source>
</evidence>
<dbReference type="Proteomes" id="UP000030764">
    <property type="component" value="Unassembled WGS sequence"/>
</dbReference>
<evidence type="ECO:0000313" key="3">
    <source>
        <dbReference type="EMBL" id="KFD63698.1"/>
    </source>
</evidence>
<organism evidence="3">
    <name type="scientific">Trichuris suis</name>
    <name type="common">pig whipworm</name>
    <dbReference type="NCBI Taxonomy" id="68888"/>
    <lineage>
        <taxon>Eukaryota</taxon>
        <taxon>Metazoa</taxon>
        <taxon>Ecdysozoa</taxon>
        <taxon>Nematoda</taxon>
        <taxon>Enoplea</taxon>
        <taxon>Dorylaimia</taxon>
        <taxon>Trichinellida</taxon>
        <taxon>Trichuridae</taxon>
        <taxon>Trichuris</taxon>
    </lineage>
</organism>
<dbReference type="EMBL" id="KL367568">
    <property type="protein sequence ID" value="KFD63698.1"/>
    <property type="molecule type" value="Genomic_DNA"/>
</dbReference>
<keyword evidence="4" id="KW-1185">Reference proteome</keyword>
<keyword evidence="1" id="KW-0732">Signal</keyword>
<dbReference type="AlphaFoldDB" id="A0A085N2K2"/>
<dbReference type="Proteomes" id="UP000030758">
    <property type="component" value="Unassembled WGS sequence"/>
</dbReference>
<gene>
    <name evidence="2" type="ORF">M513_06588</name>
    <name evidence="3" type="ORF">M514_06588</name>
</gene>
<name>A0A085N2K2_9BILA</name>
<feature type="signal peptide" evidence="1">
    <location>
        <begin position="1"/>
        <end position="20"/>
    </location>
</feature>
<proteinExistence type="predicted"/>